<accession>A0ACC1WUJ6</accession>
<gene>
    <name evidence="1" type="ORF">OWV82_022848</name>
</gene>
<protein>
    <submittedName>
        <fullName evidence="1">Uncharacterized protein</fullName>
    </submittedName>
</protein>
<sequence length="87" mass="10475">MCLIDHSLTSASRDVTAITCRMKNLQRNLYLWLKKKKIQEERQPEDIQKDNKEIMKSNLRKDIRDDLYSNLAQRERYKIWSTSMTTP</sequence>
<evidence type="ECO:0000313" key="1">
    <source>
        <dbReference type="EMBL" id="KAJ4702865.1"/>
    </source>
</evidence>
<dbReference type="Proteomes" id="UP001164539">
    <property type="component" value="Chromosome 13"/>
</dbReference>
<dbReference type="EMBL" id="CM051406">
    <property type="protein sequence ID" value="KAJ4702865.1"/>
    <property type="molecule type" value="Genomic_DNA"/>
</dbReference>
<comment type="caution">
    <text evidence="1">The sequence shown here is derived from an EMBL/GenBank/DDBJ whole genome shotgun (WGS) entry which is preliminary data.</text>
</comment>
<keyword evidence="2" id="KW-1185">Reference proteome</keyword>
<evidence type="ECO:0000313" key="2">
    <source>
        <dbReference type="Proteomes" id="UP001164539"/>
    </source>
</evidence>
<organism evidence="1 2">
    <name type="scientific">Melia azedarach</name>
    <name type="common">Chinaberry tree</name>
    <dbReference type="NCBI Taxonomy" id="155640"/>
    <lineage>
        <taxon>Eukaryota</taxon>
        <taxon>Viridiplantae</taxon>
        <taxon>Streptophyta</taxon>
        <taxon>Embryophyta</taxon>
        <taxon>Tracheophyta</taxon>
        <taxon>Spermatophyta</taxon>
        <taxon>Magnoliopsida</taxon>
        <taxon>eudicotyledons</taxon>
        <taxon>Gunneridae</taxon>
        <taxon>Pentapetalae</taxon>
        <taxon>rosids</taxon>
        <taxon>malvids</taxon>
        <taxon>Sapindales</taxon>
        <taxon>Meliaceae</taxon>
        <taxon>Melia</taxon>
    </lineage>
</organism>
<name>A0ACC1WUJ6_MELAZ</name>
<reference evidence="1 2" key="1">
    <citation type="journal article" date="2023" name="Science">
        <title>Complex scaffold remodeling in plant triterpene biosynthesis.</title>
        <authorList>
            <person name="De La Pena R."/>
            <person name="Hodgson H."/>
            <person name="Liu J.C."/>
            <person name="Stephenson M.J."/>
            <person name="Martin A.C."/>
            <person name="Owen C."/>
            <person name="Harkess A."/>
            <person name="Leebens-Mack J."/>
            <person name="Jimenez L.E."/>
            <person name="Osbourn A."/>
            <person name="Sattely E.S."/>
        </authorList>
    </citation>
    <scope>NUCLEOTIDE SEQUENCE [LARGE SCALE GENOMIC DNA]</scope>
    <source>
        <strain evidence="2">cv. JPN11</strain>
        <tissue evidence="1">Leaf</tissue>
    </source>
</reference>
<proteinExistence type="predicted"/>